<evidence type="ECO:0000256" key="6">
    <source>
        <dbReference type="ARBA" id="ARBA00023284"/>
    </source>
</evidence>
<feature type="site" description="Contributes to redox potential value" evidence="9">
    <location>
        <position position="31"/>
    </location>
</feature>
<evidence type="ECO:0000313" key="12">
    <source>
        <dbReference type="EMBL" id="GCA66390.1"/>
    </source>
</evidence>
<comment type="caution">
    <text evidence="12">The sequence shown here is derived from an EMBL/GenBank/DDBJ whole genome shotgun (WGS) entry which is preliminary data.</text>
</comment>
<feature type="active site" description="Nucleophile" evidence="9">
    <location>
        <position position="29"/>
    </location>
</feature>
<dbReference type="PRINTS" id="PR00421">
    <property type="entry name" value="THIOREDOXIN"/>
</dbReference>
<dbReference type="InterPro" id="IPR005746">
    <property type="entry name" value="Thioredoxin"/>
</dbReference>
<dbReference type="InterPro" id="IPR017937">
    <property type="entry name" value="Thioredoxin_CS"/>
</dbReference>
<evidence type="ECO:0000256" key="1">
    <source>
        <dbReference type="ARBA" id="ARBA00008987"/>
    </source>
</evidence>
<protein>
    <recommendedName>
        <fullName evidence="2 7">Thioredoxin</fullName>
    </recommendedName>
</protein>
<dbReference type="Pfam" id="PF00085">
    <property type="entry name" value="Thioredoxin"/>
    <property type="match status" value="1"/>
</dbReference>
<organism evidence="12 13">
    <name type="scientific">Mediterraneibacter butyricigenes</name>
    <dbReference type="NCBI Taxonomy" id="2316025"/>
    <lineage>
        <taxon>Bacteria</taxon>
        <taxon>Bacillati</taxon>
        <taxon>Bacillota</taxon>
        <taxon>Clostridia</taxon>
        <taxon>Lachnospirales</taxon>
        <taxon>Lachnospiraceae</taxon>
        <taxon>Mediterraneibacter</taxon>
    </lineage>
</organism>
<sequence>MLEITLNNFDAEVKHSEKPVLLDFWASWCEPCKQFSPTVDAFAEEHEEIKVGKVNVDEARDLAFQFRVMGIPTLLLFKDGEKVASSTGVLTREELDAWVKENL</sequence>
<dbReference type="PANTHER" id="PTHR45663:SF11">
    <property type="entry name" value="GEO12009P1"/>
    <property type="match status" value="1"/>
</dbReference>
<dbReference type="CDD" id="cd02947">
    <property type="entry name" value="TRX_family"/>
    <property type="match status" value="1"/>
</dbReference>
<dbReference type="EMBL" id="BHGK01000001">
    <property type="protein sequence ID" value="GCA66390.1"/>
    <property type="molecule type" value="Genomic_DNA"/>
</dbReference>
<keyword evidence="5 10" id="KW-1015">Disulfide bond</keyword>
<dbReference type="GO" id="GO:0045454">
    <property type="term" value="P:cell redox homeostasis"/>
    <property type="evidence" value="ECO:0007669"/>
    <property type="project" value="TreeGrafter"/>
</dbReference>
<reference evidence="13" key="1">
    <citation type="submission" date="2018-09" db="EMBL/GenBank/DDBJ databases">
        <title>Draft Genome Sequence of Mediterraneibacter sp. KCTC 15684.</title>
        <authorList>
            <person name="Kim J.S."/>
            <person name="Han K.I."/>
            <person name="Suh M.K."/>
            <person name="Lee K.C."/>
            <person name="Eom M.K."/>
            <person name="Lee J.H."/>
            <person name="Park S.H."/>
            <person name="Kang S.W."/>
            <person name="Park J.E."/>
            <person name="Oh B.S."/>
            <person name="Yu S.Y."/>
            <person name="Choi S.H."/>
            <person name="Lee D.H."/>
            <person name="Yoon H."/>
            <person name="Kim B."/>
            <person name="Yang S.J."/>
            <person name="Lee J.S."/>
        </authorList>
    </citation>
    <scope>NUCLEOTIDE SEQUENCE [LARGE SCALE GENOMIC DNA]</scope>
    <source>
        <strain evidence="13">KCTC 15684</strain>
    </source>
</reference>
<keyword evidence="4" id="KW-0249">Electron transport</keyword>
<feature type="site" description="Deprotonates C-terminal active site Cys" evidence="9">
    <location>
        <position position="23"/>
    </location>
</feature>
<evidence type="ECO:0000256" key="2">
    <source>
        <dbReference type="ARBA" id="ARBA00020570"/>
    </source>
</evidence>
<keyword evidence="3" id="KW-0813">Transport</keyword>
<dbReference type="FunFam" id="3.40.30.10:FF:000001">
    <property type="entry name" value="Thioredoxin"/>
    <property type="match status" value="1"/>
</dbReference>
<proteinExistence type="inferred from homology"/>
<evidence type="ECO:0000256" key="9">
    <source>
        <dbReference type="PIRSR" id="PIRSR000077-1"/>
    </source>
</evidence>
<dbReference type="RefSeq" id="WP_117888962.1">
    <property type="nucleotide sequence ID" value="NZ_BHGK01000001.1"/>
</dbReference>
<dbReference type="SUPFAM" id="SSF52833">
    <property type="entry name" value="Thioredoxin-like"/>
    <property type="match status" value="1"/>
</dbReference>
<evidence type="ECO:0000256" key="10">
    <source>
        <dbReference type="PIRSR" id="PIRSR000077-4"/>
    </source>
</evidence>
<dbReference type="InterPro" id="IPR036249">
    <property type="entry name" value="Thioredoxin-like_sf"/>
</dbReference>
<dbReference type="PROSITE" id="PS00194">
    <property type="entry name" value="THIOREDOXIN_1"/>
    <property type="match status" value="1"/>
</dbReference>
<gene>
    <name evidence="12" type="ORF">KGMB01110_08260</name>
</gene>
<evidence type="ECO:0000256" key="7">
    <source>
        <dbReference type="NCBIfam" id="TIGR01068"/>
    </source>
</evidence>
<dbReference type="NCBIfam" id="TIGR01068">
    <property type="entry name" value="thioredoxin"/>
    <property type="match status" value="1"/>
</dbReference>
<feature type="active site" description="Nucleophile" evidence="9">
    <location>
        <position position="32"/>
    </location>
</feature>
<evidence type="ECO:0000256" key="3">
    <source>
        <dbReference type="ARBA" id="ARBA00022448"/>
    </source>
</evidence>
<keyword evidence="6 10" id="KW-0676">Redox-active center</keyword>
<evidence type="ECO:0000259" key="11">
    <source>
        <dbReference type="PROSITE" id="PS51352"/>
    </source>
</evidence>
<keyword evidence="13" id="KW-1185">Reference proteome</keyword>
<evidence type="ECO:0000313" key="13">
    <source>
        <dbReference type="Proteomes" id="UP000265643"/>
    </source>
</evidence>
<dbReference type="GO" id="GO:0015035">
    <property type="term" value="F:protein-disulfide reductase activity"/>
    <property type="evidence" value="ECO:0007669"/>
    <property type="project" value="UniProtKB-UniRule"/>
</dbReference>
<feature type="disulfide bond" description="Redox-active" evidence="10">
    <location>
        <begin position="29"/>
        <end position="32"/>
    </location>
</feature>
<dbReference type="PROSITE" id="PS51352">
    <property type="entry name" value="THIOREDOXIN_2"/>
    <property type="match status" value="1"/>
</dbReference>
<dbReference type="Gene3D" id="3.40.30.10">
    <property type="entry name" value="Glutaredoxin"/>
    <property type="match status" value="1"/>
</dbReference>
<evidence type="ECO:0000256" key="4">
    <source>
        <dbReference type="ARBA" id="ARBA00022982"/>
    </source>
</evidence>
<dbReference type="PANTHER" id="PTHR45663">
    <property type="entry name" value="GEO12009P1"/>
    <property type="match status" value="1"/>
</dbReference>
<evidence type="ECO:0000256" key="8">
    <source>
        <dbReference type="PIRNR" id="PIRNR000077"/>
    </source>
</evidence>
<name>A0A391P0D8_9FIRM</name>
<evidence type="ECO:0000256" key="5">
    <source>
        <dbReference type="ARBA" id="ARBA00023157"/>
    </source>
</evidence>
<feature type="site" description="Contributes to redox potential value" evidence="9">
    <location>
        <position position="30"/>
    </location>
</feature>
<comment type="similarity">
    <text evidence="1 8">Belongs to the thioredoxin family.</text>
</comment>
<dbReference type="InterPro" id="IPR013766">
    <property type="entry name" value="Thioredoxin_domain"/>
</dbReference>
<dbReference type="PIRSF" id="PIRSF000077">
    <property type="entry name" value="Thioredoxin"/>
    <property type="match status" value="1"/>
</dbReference>
<dbReference type="AlphaFoldDB" id="A0A391P0D8"/>
<feature type="domain" description="Thioredoxin" evidence="11">
    <location>
        <begin position="1"/>
        <end position="103"/>
    </location>
</feature>
<dbReference type="Proteomes" id="UP000265643">
    <property type="component" value="Unassembled WGS sequence"/>
</dbReference>
<accession>A0A391P0D8</accession>
<dbReference type="GO" id="GO:0005829">
    <property type="term" value="C:cytosol"/>
    <property type="evidence" value="ECO:0007669"/>
    <property type="project" value="TreeGrafter"/>
</dbReference>